<dbReference type="Proteomes" id="UP000034076">
    <property type="component" value="Unassembled WGS sequence"/>
</dbReference>
<organism evidence="4 5">
    <name type="scientific">Christensenella hongkongensis</name>
    <dbReference type="NCBI Taxonomy" id="270498"/>
    <lineage>
        <taxon>Bacteria</taxon>
        <taxon>Bacillati</taxon>
        <taxon>Bacillota</taxon>
        <taxon>Clostridia</taxon>
        <taxon>Christensenellales</taxon>
        <taxon>Christensenellaceae</taxon>
        <taxon>Christensenella</taxon>
    </lineage>
</organism>
<protein>
    <submittedName>
        <fullName evidence="4">Methyltransferase</fullName>
        <ecNumber evidence="4">2.1.1.-</ecNumber>
    </submittedName>
</protein>
<dbReference type="InterPro" id="IPR041698">
    <property type="entry name" value="Methyltransf_25"/>
</dbReference>
<dbReference type="Pfam" id="PF13649">
    <property type="entry name" value="Methyltransf_25"/>
    <property type="match status" value="1"/>
</dbReference>
<feature type="domain" description="Methyltransferase" evidence="3">
    <location>
        <begin position="44"/>
        <end position="138"/>
    </location>
</feature>
<dbReference type="EMBL" id="LAYJ01000078">
    <property type="protein sequence ID" value="KKI51351.1"/>
    <property type="molecule type" value="Genomic_DNA"/>
</dbReference>
<evidence type="ECO:0000256" key="2">
    <source>
        <dbReference type="ARBA" id="ARBA00022679"/>
    </source>
</evidence>
<accession>A0A0M2NK58</accession>
<dbReference type="AlphaFoldDB" id="A0A0M2NK58"/>
<evidence type="ECO:0000313" key="5">
    <source>
        <dbReference type="Proteomes" id="UP000034076"/>
    </source>
</evidence>
<dbReference type="InterPro" id="IPR029063">
    <property type="entry name" value="SAM-dependent_MTases_sf"/>
</dbReference>
<proteinExistence type="predicted"/>
<evidence type="ECO:0000313" key="4">
    <source>
        <dbReference type="EMBL" id="KKI51351.1"/>
    </source>
</evidence>
<gene>
    <name evidence="4" type="ORF">CHK_1139</name>
</gene>
<dbReference type="STRING" id="270498.CHK_1139"/>
<dbReference type="SUPFAM" id="SSF53335">
    <property type="entry name" value="S-adenosyl-L-methionine-dependent methyltransferases"/>
    <property type="match status" value="1"/>
</dbReference>
<dbReference type="GO" id="GO:0032259">
    <property type="term" value="P:methylation"/>
    <property type="evidence" value="ECO:0007669"/>
    <property type="project" value="UniProtKB-KW"/>
</dbReference>
<keyword evidence="1 4" id="KW-0489">Methyltransferase</keyword>
<dbReference type="Gene3D" id="2.20.25.110">
    <property type="entry name" value="S-adenosyl-L-methionine-dependent methyltransferases"/>
    <property type="match status" value="1"/>
</dbReference>
<dbReference type="RefSeq" id="WP_046443040.1">
    <property type="nucleotide sequence ID" value="NZ_LAYJ01000078.1"/>
</dbReference>
<evidence type="ECO:0000259" key="3">
    <source>
        <dbReference type="Pfam" id="PF13649"/>
    </source>
</evidence>
<dbReference type="PANTHER" id="PTHR43861:SF1">
    <property type="entry name" value="TRANS-ACONITATE 2-METHYLTRANSFERASE"/>
    <property type="match status" value="1"/>
</dbReference>
<keyword evidence="2 4" id="KW-0808">Transferase</keyword>
<dbReference type="EC" id="2.1.1.-" evidence="4"/>
<evidence type="ECO:0000256" key="1">
    <source>
        <dbReference type="ARBA" id="ARBA00022603"/>
    </source>
</evidence>
<sequence>MSEQYSALAGIYDALMYDVSYAGWAEYLMSILNARGIREGANLLEYACGTGNITLPLAENGFRMTAVDIAEDMLFIAQEKTRKKALKVSYACADMRGFLLNKKADAVVCACDGVNYLLEEDDMRDFFKGVYGNLKNGGAFLFDISSAYKIKEVLGNEFYYDDGDEQTYFWQNSYDEGKKTVTMELTMFLRQGEVYKRYDEMHKQRAWEQDELEELLYEAGFSQINQYGFMTCDIPHRQEERIQFVAGKVQ</sequence>
<keyword evidence="5" id="KW-1185">Reference proteome</keyword>
<dbReference type="GO" id="GO:0008168">
    <property type="term" value="F:methyltransferase activity"/>
    <property type="evidence" value="ECO:0007669"/>
    <property type="project" value="UniProtKB-KW"/>
</dbReference>
<dbReference type="OrthoDB" id="9811589at2"/>
<dbReference type="Gene3D" id="3.40.50.150">
    <property type="entry name" value="Vaccinia Virus protein VP39"/>
    <property type="match status" value="1"/>
</dbReference>
<dbReference type="CDD" id="cd02440">
    <property type="entry name" value="AdoMet_MTases"/>
    <property type="match status" value="1"/>
</dbReference>
<name>A0A0M2NK58_9FIRM</name>
<reference evidence="4 5" key="1">
    <citation type="submission" date="2015-04" db="EMBL/GenBank/DDBJ databases">
        <title>Draft genome sequence of bacteremic isolate Catabacter hongkongensis type strain HKU16T.</title>
        <authorList>
            <person name="Lau S.K."/>
            <person name="Teng J.L."/>
            <person name="Huang Y."/>
            <person name="Curreem S.O."/>
            <person name="Tsui S.K."/>
            <person name="Woo P.C."/>
        </authorList>
    </citation>
    <scope>NUCLEOTIDE SEQUENCE [LARGE SCALE GENOMIC DNA]</scope>
    <source>
        <strain evidence="4 5">HKU16</strain>
    </source>
</reference>
<dbReference type="PANTHER" id="PTHR43861">
    <property type="entry name" value="TRANS-ACONITATE 2-METHYLTRANSFERASE-RELATED"/>
    <property type="match status" value="1"/>
</dbReference>
<comment type="caution">
    <text evidence="4">The sequence shown here is derived from an EMBL/GenBank/DDBJ whole genome shotgun (WGS) entry which is preliminary data.</text>
</comment>